<reference evidence="2" key="1">
    <citation type="submission" date="2022-08" db="EMBL/GenBank/DDBJ databases">
        <title>A Global Phylogenomic Analysis of the Shiitake Genus Lentinula.</title>
        <authorList>
            <consortium name="DOE Joint Genome Institute"/>
            <person name="Sierra-Patev S."/>
            <person name="Min B."/>
            <person name="Naranjo-Ortiz M."/>
            <person name="Looney B."/>
            <person name="Konkel Z."/>
            <person name="Slot J.C."/>
            <person name="Sakamoto Y."/>
            <person name="Steenwyk J.L."/>
            <person name="Rokas A."/>
            <person name="Carro J."/>
            <person name="Camarero S."/>
            <person name="Ferreira P."/>
            <person name="Molpeceres G."/>
            <person name="Ruiz-Duenas F.J."/>
            <person name="Serrano A."/>
            <person name="Henrissat B."/>
            <person name="Drula E."/>
            <person name="Hughes K.W."/>
            <person name="Mata J.L."/>
            <person name="Ishikawa N.K."/>
            <person name="Vargas-Isla R."/>
            <person name="Ushijima S."/>
            <person name="Smith C.A."/>
            <person name="Ahrendt S."/>
            <person name="Andreopoulos W."/>
            <person name="He G."/>
            <person name="Labutti K."/>
            <person name="Lipzen A."/>
            <person name="Ng V."/>
            <person name="Riley R."/>
            <person name="Sandor L."/>
            <person name="Barry K."/>
            <person name="Martinez A.T."/>
            <person name="Xiao Y."/>
            <person name="Gibbons J.G."/>
            <person name="Terashima K."/>
            <person name="Grigoriev I.V."/>
            <person name="Hibbett D.S."/>
        </authorList>
    </citation>
    <scope>NUCLEOTIDE SEQUENCE</scope>
    <source>
        <strain evidence="2">RHP3577 ss4</strain>
    </source>
</reference>
<evidence type="ECO:0000313" key="3">
    <source>
        <dbReference type="Proteomes" id="UP001150217"/>
    </source>
</evidence>
<comment type="caution">
    <text evidence="2">The sequence shown here is derived from an EMBL/GenBank/DDBJ whole genome shotgun (WGS) entry which is preliminary data.</text>
</comment>
<gene>
    <name evidence="2" type="ORF">C8R41DRAFT_871169</name>
</gene>
<feature type="transmembrane region" description="Helical" evidence="1">
    <location>
        <begin position="105"/>
        <end position="123"/>
    </location>
</feature>
<feature type="transmembrane region" description="Helical" evidence="1">
    <location>
        <begin position="70"/>
        <end position="93"/>
    </location>
</feature>
<keyword evidence="3" id="KW-1185">Reference proteome</keyword>
<sequence length="147" mass="16068">MEVNGAEQVGPHAMNAPIHHTASHHRSDSLQDTIIEDNFTQLKKGSSSTKDICRQIAAIPLIRLSIPRDFLLPTALFNVGIISYLLFSVKLLWKLSVMFHSQPHAVGVGFLVPSAAVFTFAQLQRYACNQVPGPESVTGVVGLLELH</sequence>
<evidence type="ECO:0000256" key="1">
    <source>
        <dbReference type="SAM" id="Phobius"/>
    </source>
</evidence>
<accession>A0ABQ8V6T3</accession>
<dbReference type="EMBL" id="JANVFT010000101">
    <property type="protein sequence ID" value="KAJ4468480.1"/>
    <property type="molecule type" value="Genomic_DNA"/>
</dbReference>
<protein>
    <submittedName>
        <fullName evidence="2">Uncharacterized protein</fullName>
    </submittedName>
</protein>
<dbReference type="Proteomes" id="UP001150217">
    <property type="component" value="Unassembled WGS sequence"/>
</dbReference>
<organism evidence="2 3">
    <name type="scientific">Lentinula lateritia</name>
    <dbReference type="NCBI Taxonomy" id="40482"/>
    <lineage>
        <taxon>Eukaryota</taxon>
        <taxon>Fungi</taxon>
        <taxon>Dikarya</taxon>
        <taxon>Basidiomycota</taxon>
        <taxon>Agaricomycotina</taxon>
        <taxon>Agaricomycetes</taxon>
        <taxon>Agaricomycetidae</taxon>
        <taxon>Agaricales</taxon>
        <taxon>Marasmiineae</taxon>
        <taxon>Omphalotaceae</taxon>
        <taxon>Lentinula</taxon>
    </lineage>
</organism>
<proteinExistence type="predicted"/>
<name>A0ABQ8V6T3_9AGAR</name>
<keyword evidence="1" id="KW-0812">Transmembrane</keyword>
<keyword evidence="1" id="KW-1133">Transmembrane helix</keyword>
<evidence type="ECO:0000313" key="2">
    <source>
        <dbReference type="EMBL" id="KAJ4468480.1"/>
    </source>
</evidence>
<keyword evidence="1" id="KW-0472">Membrane</keyword>